<organism evidence="1">
    <name type="scientific">uncultured Caudovirales phage</name>
    <dbReference type="NCBI Taxonomy" id="2100421"/>
    <lineage>
        <taxon>Viruses</taxon>
        <taxon>Duplodnaviria</taxon>
        <taxon>Heunggongvirae</taxon>
        <taxon>Uroviricota</taxon>
        <taxon>Caudoviricetes</taxon>
        <taxon>Peduoviridae</taxon>
        <taxon>Maltschvirus</taxon>
        <taxon>Maltschvirus maltsch</taxon>
    </lineage>
</organism>
<proteinExistence type="predicted"/>
<gene>
    <name evidence="1" type="ORF">UFOVP190_50</name>
</gene>
<reference evidence="1" key="1">
    <citation type="submission" date="2020-05" db="EMBL/GenBank/DDBJ databases">
        <authorList>
            <person name="Chiriac C."/>
            <person name="Salcher M."/>
            <person name="Ghai R."/>
            <person name="Kavagutti S V."/>
        </authorList>
    </citation>
    <scope>NUCLEOTIDE SEQUENCE</scope>
</reference>
<sequence>MTYSTGSLILAADYNTFVGALGTTAPNTINTVWALGSGSAGYGQANISQVSVAGTVTATQWASLINTLNSIVTHQSGAGTGITAVTAGQTIVANTFISSNITTAYTNRLTFASNSAVVAGSGLASTWTSATVNATIARSFGARATFASADQARYFFNAGGRLKLNVSGAQSASTTARTNAAIALCTNLGGVALFAANTNGGRTGTGGTLNTNDTAKGYWTSTYNANTTVISVTSTTASYTSDTATIAVNPNGAQGSYNGNGLNVDFWINLSSTAGANAGSLSFNDSLGIAVTRSIDVSYPETTNLSNTWGAVTISSL</sequence>
<dbReference type="EMBL" id="LR798243">
    <property type="protein sequence ID" value="CAB5214311.1"/>
    <property type="molecule type" value="Genomic_DNA"/>
</dbReference>
<evidence type="ECO:0000313" key="1">
    <source>
        <dbReference type="EMBL" id="CAB5214311.1"/>
    </source>
</evidence>
<name>A0A6J7WGS8_9CAUD</name>
<accession>A0A6J7WGS8</accession>
<protein>
    <submittedName>
        <fullName evidence="1">Uncharacterized protein</fullName>
    </submittedName>
</protein>